<dbReference type="Proteomes" id="UP000594260">
    <property type="component" value="Unplaced"/>
</dbReference>
<dbReference type="EnsemblMetazoa" id="XM_022814530">
    <property type="protein sequence ID" value="XP_022670265"/>
    <property type="gene ID" value="LOC111254059"/>
</dbReference>
<evidence type="ECO:0000313" key="3">
    <source>
        <dbReference type="Proteomes" id="UP000594260"/>
    </source>
</evidence>
<sequence>MPEAKQPDQPSNKGQRSVQKHLKISEALLKPDGEVNERAPTVASPTKGNAATEAPKPDLEPKASVSVSAQKAAGALDITDKKGEAKKSKPPEASSSSSDTSASLQSSDGSERKKVMTVERLTEIGDEVIKLLARENSVIKQRIQTLNRLTTLVLSFTENARKQTSIESLLPDLEELIRAFAEVSPNDFRQKRRRSKSAEAPR</sequence>
<reference evidence="2" key="1">
    <citation type="submission" date="2021-01" db="UniProtKB">
        <authorList>
            <consortium name="EnsemblMetazoa"/>
        </authorList>
    </citation>
    <scope>IDENTIFICATION</scope>
</reference>
<feature type="compositionally biased region" description="Low complexity" evidence="1">
    <location>
        <begin position="94"/>
        <end position="108"/>
    </location>
</feature>
<proteinExistence type="predicted"/>
<dbReference type="RefSeq" id="XP_022670266.1">
    <property type="nucleotide sequence ID" value="XM_022814531.1"/>
</dbReference>
<organism evidence="2 3">
    <name type="scientific">Varroa destructor</name>
    <name type="common">Honeybee mite</name>
    <dbReference type="NCBI Taxonomy" id="109461"/>
    <lineage>
        <taxon>Eukaryota</taxon>
        <taxon>Metazoa</taxon>
        <taxon>Ecdysozoa</taxon>
        <taxon>Arthropoda</taxon>
        <taxon>Chelicerata</taxon>
        <taxon>Arachnida</taxon>
        <taxon>Acari</taxon>
        <taxon>Parasitiformes</taxon>
        <taxon>Mesostigmata</taxon>
        <taxon>Gamasina</taxon>
        <taxon>Dermanyssoidea</taxon>
        <taxon>Varroidae</taxon>
        <taxon>Varroa</taxon>
    </lineage>
</organism>
<dbReference type="AlphaFoldDB" id="A0A7M7KV99"/>
<evidence type="ECO:0000256" key="1">
    <source>
        <dbReference type="SAM" id="MobiDB-lite"/>
    </source>
</evidence>
<feature type="region of interest" description="Disordered" evidence="1">
    <location>
        <begin position="1"/>
        <end position="115"/>
    </location>
</feature>
<dbReference type="InParanoid" id="A0A7M7KV99"/>
<protein>
    <submittedName>
        <fullName evidence="2">Uncharacterized protein</fullName>
    </submittedName>
</protein>
<dbReference type="KEGG" id="vde:111254059"/>
<feature type="compositionally biased region" description="Basic and acidic residues" evidence="1">
    <location>
        <begin position="78"/>
        <end position="90"/>
    </location>
</feature>
<feature type="compositionally biased region" description="Low complexity" evidence="1">
    <location>
        <begin position="62"/>
        <end position="75"/>
    </location>
</feature>
<evidence type="ECO:0000313" key="2">
    <source>
        <dbReference type="EnsemblMetazoa" id="XP_022670265"/>
    </source>
</evidence>
<dbReference type="RefSeq" id="XP_022670265.1">
    <property type="nucleotide sequence ID" value="XM_022814530.1"/>
</dbReference>
<keyword evidence="3" id="KW-1185">Reference proteome</keyword>
<dbReference type="GeneID" id="111254059"/>
<dbReference type="EnsemblMetazoa" id="XM_022814531">
    <property type="protein sequence ID" value="XP_022670266"/>
    <property type="gene ID" value="LOC111254059"/>
</dbReference>
<feature type="compositionally biased region" description="Polar residues" evidence="1">
    <location>
        <begin position="8"/>
        <end position="17"/>
    </location>
</feature>
<name>A0A7M7KV99_VARDE</name>
<accession>A0A7M7KV99</accession>